<feature type="transmembrane region" description="Helical" evidence="1">
    <location>
        <begin position="5"/>
        <end position="25"/>
    </location>
</feature>
<name>A0A1C4B3A6_9ENTR</name>
<keyword evidence="1" id="KW-0472">Membrane</keyword>
<feature type="transmembrane region" description="Helical" evidence="1">
    <location>
        <begin position="63"/>
        <end position="83"/>
    </location>
</feature>
<evidence type="ECO:0000313" key="2">
    <source>
        <dbReference type="EMBL" id="SCC01365.1"/>
    </source>
</evidence>
<proteinExistence type="predicted"/>
<protein>
    <submittedName>
        <fullName evidence="2">Uncharacterized protein</fullName>
    </submittedName>
</protein>
<dbReference type="OrthoDB" id="6630292at2"/>
<reference evidence="3" key="1">
    <citation type="submission" date="2016-08" db="EMBL/GenBank/DDBJ databases">
        <authorList>
            <person name="Varghese N."/>
            <person name="Submissions Spin"/>
        </authorList>
    </citation>
    <scope>NUCLEOTIDE SEQUENCE [LARGE SCALE GENOMIC DNA]</scope>
    <source>
        <strain evidence="3">REICA_082</strain>
    </source>
</reference>
<accession>A0A1C4B3A6</accession>
<dbReference type="Proteomes" id="UP000198975">
    <property type="component" value="Unassembled WGS sequence"/>
</dbReference>
<dbReference type="AlphaFoldDB" id="A0A1C4B3A6"/>
<evidence type="ECO:0000313" key="3">
    <source>
        <dbReference type="Proteomes" id="UP000198975"/>
    </source>
</evidence>
<gene>
    <name evidence="2" type="ORF">GA0061071_10495</name>
</gene>
<dbReference type="RefSeq" id="WP_061494600.1">
    <property type="nucleotide sequence ID" value="NZ_CP115659.1"/>
</dbReference>
<keyword evidence="3" id="KW-1185">Reference proteome</keyword>
<evidence type="ECO:0000256" key="1">
    <source>
        <dbReference type="SAM" id="Phobius"/>
    </source>
</evidence>
<keyword evidence="1" id="KW-1133">Transmembrane helix</keyword>
<sequence>MRTAIFKILAGILYVIIAFVIVAKVKPVNDFYLWSSDNLFELLWRKKILTGNYEWGNDPASTIMLIVLVVVIAWLLALIVNTIRARRVR</sequence>
<dbReference type="EMBL" id="FMAY01000004">
    <property type="protein sequence ID" value="SCC01365.1"/>
    <property type="molecule type" value="Genomic_DNA"/>
</dbReference>
<organism evidence="2 3">
    <name type="scientific">Kosakonia oryzendophytica</name>
    <dbReference type="NCBI Taxonomy" id="1005665"/>
    <lineage>
        <taxon>Bacteria</taxon>
        <taxon>Pseudomonadati</taxon>
        <taxon>Pseudomonadota</taxon>
        <taxon>Gammaproteobacteria</taxon>
        <taxon>Enterobacterales</taxon>
        <taxon>Enterobacteriaceae</taxon>
        <taxon>Kosakonia</taxon>
    </lineage>
</organism>
<keyword evidence="1" id="KW-0812">Transmembrane</keyword>